<dbReference type="CDD" id="cd02995">
    <property type="entry name" value="PDI_a_PDI_a'_C"/>
    <property type="match status" value="1"/>
</dbReference>
<proteinExistence type="inferred from homology"/>
<dbReference type="Pfam" id="PF00085">
    <property type="entry name" value="Thioredoxin"/>
    <property type="match status" value="2"/>
</dbReference>
<dbReference type="EMBL" id="UZAM01009819">
    <property type="protein sequence ID" value="VDP10205.1"/>
    <property type="molecule type" value="Genomic_DNA"/>
</dbReference>
<dbReference type="InterPro" id="IPR005792">
    <property type="entry name" value="Prot_disulphide_isomerase"/>
</dbReference>
<feature type="disulfide bond" description="Redox-active" evidence="11">
    <location>
        <begin position="70"/>
        <end position="73"/>
    </location>
</feature>
<evidence type="ECO:0000259" key="14">
    <source>
        <dbReference type="PROSITE" id="PS51352"/>
    </source>
</evidence>
<gene>
    <name evidence="15" type="ORF">SBAD_LOCUS6515</name>
</gene>
<keyword evidence="16" id="KW-1185">Reference proteome</keyword>
<evidence type="ECO:0000256" key="5">
    <source>
        <dbReference type="ARBA" id="ARBA00022729"/>
    </source>
</evidence>
<reference evidence="17" key="1">
    <citation type="submission" date="2016-06" db="UniProtKB">
        <authorList>
            <consortium name="WormBaseParasite"/>
        </authorList>
    </citation>
    <scope>IDENTIFICATION</scope>
</reference>
<dbReference type="Proteomes" id="UP000270296">
    <property type="component" value="Unassembled WGS sequence"/>
</dbReference>
<keyword evidence="8 11" id="KW-1015">Disulfide bond</keyword>
<keyword evidence="7" id="KW-0256">Endoplasmic reticulum</keyword>
<dbReference type="GO" id="GO:0003810">
    <property type="term" value="F:protein-glutamine gamma-glutamyltransferase activity"/>
    <property type="evidence" value="ECO:0007669"/>
    <property type="project" value="UniProtKB-ARBA"/>
</dbReference>
<dbReference type="GO" id="GO:0006457">
    <property type="term" value="P:protein folding"/>
    <property type="evidence" value="ECO:0007669"/>
    <property type="project" value="TreeGrafter"/>
</dbReference>
<dbReference type="CDD" id="cd02961">
    <property type="entry name" value="PDI_a_family"/>
    <property type="match status" value="1"/>
</dbReference>
<dbReference type="CDD" id="cd02982">
    <property type="entry name" value="PDI_b'_family"/>
    <property type="match status" value="1"/>
</dbReference>
<dbReference type="PROSITE" id="PS00194">
    <property type="entry name" value="THIOREDOXIN_1"/>
    <property type="match status" value="1"/>
</dbReference>
<feature type="signal peptide" evidence="13">
    <location>
        <begin position="1"/>
        <end position="22"/>
    </location>
</feature>
<dbReference type="SUPFAM" id="SSF52833">
    <property type="entry name" value="Thioredoxin-like"/>
    <property type="match status" value="4"/>
</dbReference>
<keyword evidence="6" id="KW-0677">Repeat</keyword>
<evidence type="ECO:0000313" key="16">
    <source>
        <dbReference type="Proteomes" id="UP000270296"/>
    </source>
</evidence>
<feature type="chain" id="PRO_5043073802" description="Protein disulfide-isomerase" evidence="13">
    <location>
        <begin position="23"/>
        <end position="653"/>
    </location>
</feature>
<feature type="domain" description="Thioredoxin" evidence="14">
    <location>
        <begin position="376"/>
        <end position="504"/>
    </location>
</feature>
<evidence type="ECO:0000313" key="15">
    <source>
        <dbReference type="EMBL" id="VDP10205.1"/>
    </source>
</evidence>
<keyword evidence="5 13" id="KW-0732">Signal</keyword>
<evidence type="ECO:0000256" key="7">
    <source>
        <dbReference type="ARBA" id="ARBA00022824"/>
    </source>
</evidence>
<dbReference type="OrthoDB" id="72053at2759"/>
<evidence type="ECO:0000256" key="9">
    <source>
        <dbReference type="ARBA" id="ARBA00023235"/>
    </source>
</evidence>
<dbReference type="GO" id="GO:0003756">
    <property type="term" value="F:protein disulfide isomerase activity"/>
    <property type="evidence" value="ECO:0007669"/>
    <property type="project" value="UniProtKB-EC"/>
</dbReference>
<dbReference type="CDD" id="cd02981">
    <property type="entry name" value="PDI_b_family"/>
    <property type="match status" value="1"/>
</dbReference>
<keyword evidence="10 11" id="KW-0676">Redox-active center</keyword>
<dbReference type="GO" id="GO:0034976">
    <property type="term" value="P:response to endoplasmic reticulum stress"/>
    <property type="evidence" value="ECO:0007669"/>
    <property type="project" value="TreeGrafter"/>
</dbReference>
<dbReference type="PANTHER" id="PTHR18929:SF240">
    <property type="entry name" value="PROTEIN DISULFIDE-ISOMERASE"/>
    <property type="match status" value="1"/>
</dbReference>
<dbReference type="InterPro" id="IPR036249">
    <property type="entry name" value="Thioredoxin-like_sf"/>
</dbReference>
<dbReference type="Gene3D" id="3.40.30.10">
    <property type="entry name" value="Glutaredoxin"/>
    <property type="match status" value="4"/>
</dbReference>
<comment type="similarity">
    <text evidence="3 12">Belongs to the protein disulfide isomerase family.</text>
</comment>
<evidence type="ECO:0000256" key="2">
    <source>
        <dbReference type="ARBA" id="ARBA00004319"/>
    </source>
</evidence>
<accession>A0A183ISB8</accession>
<dbReference type="Pfam" id="PF13848">
    <property type="entry name" value="Thioredoxin_6"/>
    <property type="match status" value="1"/>
</dbReference>
<dbReference type="NCBIfam" id="TIGR01130">
    <property type="entry name" value="ER_PDI_fam"/>
    <property type="match status" value="1"/>
</dbReference>
<evidence type="ECO:0000256" key="8">
    <source>
        <dbReference type="ARBA" id="ARBA00023157"/>
    </source>
</evidence>
<comment type="subcellular location">
    <subcellularLocation>
        <location evidence="2">Endoplasmic reticulum lumen</location>
    </subcellularLocation>
</comment>
<organism evidence="17">
    <name type="scientific">Soboliphyme baturini</name>
    <dbReference type="NCBI Taxonomy" id="241478"/>
    <lineage>
        <taxon>Eukaryota</taxon>
        <taxon>Metazoa</taxon>
        <taxon>Ecdysozoa</taxon>
        <taxon>Nematoda</taxon>
        <taxon>Enoplea</taxon>
        <taxon>Dorylaimia</taxon>
        <taxon>Dioctophymatida</taxon>
        <taxon>Dioctophymatoidea</taxon>
        <taxon>Soboliphymatidae</taxon>
        <taxon>Soboliphyme</taxon>
    </lineage>
</organism>
<evidence type="ECO:0000256" key="12">
    <source>
        <dbReference type="RuleBase" id="RU004208"/>
    </source>
</evidence>
<sequence>MIWTLFVASTLVAGLWWSPVFASNDTEEDAVLVLTKDNFDEVIKENKYVLVEFFALGVYQIGVISDAPWCGHCKALAPEYTNAANKLKSEGSEIKLAKIDATKEIDLAEKYEVRGYPTLKFFKNGAQFEYTGGRTGEQIIEWLNKKSGPPAKDINTVEEAKNFKSSSDVVVVGFFKNKESDKAKVYMEVANRFDDISFGITAEDAVYQELSVNQDGVSDEAVESFAGEFTAEVLANWVMVSSLPLVSEFSQETAQKIFGGNITKHMILFASKQSEEFSKVLGYFQDVARKFRGEVGVLFEAYANERFVLTQQQFQILFVFINVDVEDNEKIMDFFALKKADVPAIRLISLGDGMLKYKPDFTELTIENIAKFAEDYMAKKLKPHLLSEEIPEDWDKKPVKVLVAKNFDAVARDPEKTVIVEFYAPWCGHCKQLAPIWEELGERYKDSDKVIVAKMDATANELEDVKIQSFPTIKMFPAHSSKVIDFGGERTLEGFSKFIDSEGKEGAGLSDEVRCLCYTVKYSLYLFLFRRKRLPKVKKRKKKKKRRSTRNFSGIRCRCVLVFRVFVVIVSQPSFPIAATMILNLNHGASASTSASAHGCILLALMATLAAVAAADITEEDGVLVLTDRNFDKAVKQYPYLMVEFCEFFCYCV</sequence>
<dbReference type="FunFam" id="3.40.30.10:FF:000042">
    <property type="entry name" value="protein disulfide-isomerase A2"/>
    <property type="match status" value="1"/>
</dbReference>
<protein>
    <recommendedName>
        <fullName evidence="4 13">Protein disulfide-isomerase</fullName>
        <ecNumber evidence="4 13">5.3.4.1</ecNumber>
    </recommendedName>
</protein>
<evidence type="ECO:0000313" key="17">
    <source>
        <dbReference type="WBParaSite" id="SBAD_0000676901-mRNA-1"/>
    </source>
</evidence>
<reference evidence="15 16" key="2">
    <citation type="submission" date="2018-11" db="EMBL/GenBank/DDBJ databases">
        <authorList>
            <consortium name="Pathogen Informatics"/>
        </authorList>
    </citation>
    <scope>NUCLEOTIDE SEQUENCE [LARGE SCALE GENOMIC DNA]</scope>
</reference>
<dbReference type="WBParaSite" id="SBAD_0000676901-mRNA-1">
    <property type="protein sequence ID" value="SBAD_0000676901-mRNA-1"/>
    <property type="gene ID" value="SBAD_0000676901"/>
</dbReference>
<evidence type="ECO:0000256" key="11">
    <source>
        <dbReference type="PIRSR" id="PIRSR605792-51"/>
    </source>
</evidence>
<comment type="catalytic activity">
    <reaction evidence="1 13">
        <text>Catalyzes the rearrangement of -S-S- bonds in proteins.</text>
        <dbReference type="EC" id="5.3.4.1"/>
    </reaction>
</comment>
<dbReference type="FunFam" id="3.40.30.10:FF:000027">
    <property type="entry name" value="protein disulfide-isomerase A2"/>
    <property type="match status" value="1"/>
</dbReference>
<evidence type="ECO:0000256" key="1">
    <source>
        <dbReference type="ARBA" id="ARBA00001182"/>
    </source>
</evidence>
<evidence type="ECO:0000256" key="13">
    <source>
        <dbReference type="RuleBase" id="RU361130"/>
    </source>
</evidence>
<dbReference type="AlphaFoldDB" id="A0A183ISB8"/>
<feature type="disulfide bond" description="Redox-active" evidence="11">
    <location>
        <begin position="427"/>
        <end position="430"/>
    </location>
</feature>
<dbReference type="GO" id="GO:0005788">
    <property type="term" value="C:endoplasmic reticulum lumen"/>
    <property type="evidence" value="ECO:0007669"/>
    <property type="project" value="UniProtKB-SubCell"/>
</dbReference>
<dbReference type="PROSITE" id="PS51352">
    <property type="entry name" value="THIOREDOXIN_2"/>
    <property type="match status" value="2"/>
</dbReference>
<dbReference type="InterPro" id="IPR005788">
    <property type="entry name" value="PDI_thioredoxin-like_dom"/>
</dbReference>
<dbReference type="EC" id="5.3.4.1" evidence="4 13"/>
<dbReference type="NCBIfam" id="TIGR01126">
    <property type="entry name" value="pdi_dom"/>
    <property type="match status" value="2"/>
</dbReference>
<evidence type="ECO:0000256" key="6">
    <source>
        <dbReference type="ARBA" id="ARBA00022737"/>
    </source>
</evidence>
<name>A0A183ISB8_9BILA</name>
<dbReference type="InterPro" id="IPR017937">
    <property type="entry name" value="Thioredoxin_CS"/>
</dbReference>
<feature type="domain" description="Thioredoxin" evidence="14">
    <location>
        <begin position="12"/>
        <end position="148"/>
    </location>
</feature>
<dbReference type="PANTHER" id="PTHR18929">
    <property type="entry name" value="PROTEIN DISULFIDE ISOMERASE"/>
    <property type="match status" value="1"/>
</dbReference>
<evidence type="ECO:0000256" key="3">
    <source>
        <dbReference type="ARBA" id="ARBA00006347"/>
    </source>
</evidence>
<evidence type="ECO:0000256" key="4">
    <source>
        <dbReference type="ARBA" id="ARBA00012723"/>
    </source>
</evidence>
<evidence type="ECO:0000256" key="10">
    <source>
        <dbReference type="ARBA" id="ARBA00023284"/>
    </source>
</evidence>
<dbReference type="PRINTS" id="PR00421">
    <property type="entry name" value="THIOREDOXIN"/>
</dbReference>
<keyword evidence="9 13" id="KW-0413">Isomerase</keyword>
<dbReference type="InterPro" id="IPR013766">
    <property type="entry name" value="Thioredoxin_domain"/>
</dbReference>
<dbReference type="FunFam" id="3.40.30.10:FF:000023">
    <property type="entry name" value="Protein disulfide-isomerase"/>
    <property type="match status" value="1"/>
</dbReference>